<proteinExistence type="predicted"/>
<evidence type="ECO:0000313" key="1">
    <source>
        <dbReference type="EMBL" id="BCD87809.1"/>
    </source>
</evidence>
<sequence>MVLKKRTNSSLGLEHQTADVFQPFSELQQFLGRNLPDQLARIGIDDLHHDFATGVIDIEIQPALDGLDEGLDISDSGFQVAPCAWDCWDWASASALLTAVLAGATFLAASWPGVTLATGSLANLGRAPTDVMFEISIFHTSQWPNGRKGHPLPPIVAGRSSCVIAAG</sequence>
<accession>A0ABM7LDX6</accession>
<name>A0ABM7LDX6_9PSED</name>
<keyword evidence="2" id="KW-1185">Reference proteome</keyword>
<reference evidence="1" key="1">
    <citation type="submission" date="2020-05" db="EMBL/GenBank/DDBJ databases">
        <title>Complete genome sequence of Pseudomonas sp. Sm006.</title>
        <authorList>
            <person name="Takeuchi K."/>
            <person name="Someya N."/>
        </authorList>
    </citation>
    <scope>NUCLEOTIDE SEQUENCE</scope>
    <source>
        <strain evidence="1">Sm006</strain>
    </source>
</reference>
<evidence type="ECO:0000313" key="2">
    <source>
        <dbReference type="Proteomes" id="UP001064896"/>
    </source>
</evidence>
<dbReference type="EMBL" id="AP023081">
    <property type="protein sequence ID" value="BCD87809.1"/>
    <property type="molecule type" value="Genomic_DNA"/>
</dbReference>
<organism evidence="1 2">
    <name type="scientific">Pseudomonas solani</name>
    <dbReference type="NCBI Taxonomy" id="2731552"/>
    <lineage>
        <taxon>Bacteria</taxon>
        <taxon>Pseudomonadati</taxon>
        <taxon>Pseudomonadota</taxon>
        <taxon>Gammaproteobacteria</taxon>
        <taxon>Pseudomonadales</taxon>
        <taxon>Pseudomonadaceae</taxon>
        <taxon>Pseudomonas</taxon>
    </lineage>
</organism>
<dbReference type="Proteomes" id="UP001064896">
    <property type="component" value="Chromosome"/>
</dbReference>
<protein>
    <submittedName>
        <fullName evidence="1">Uncharacterized protein</fullName>
    </submittedName>
</protein>
<gene>
    <name evidence="1" type="ORF">PSm6_42160</name>
</gene>